<evidence type="ECO:0000313" key="11">
    <source>
        <dbReference type="Proteomes" id="UP000295499"/>
    </source>
</evidence>
<evidence type="ECO:0000256" key="8">
    <source>
        <dbReference type="SAM" id="SignalP"/>
    </source>
</evidence>
<comment type="similarity">
    <text evidence="7">Belongs to the TonB-dependent receptor family.</text>
</comment>
<dbReference type="InterPro" id="IPR011662">
    <property type="entry name" value="Secretin/TonB_short_N"/>
</dbReference>
<keyword evidence="8" id="KW-0732">Signal</keyword>
<dbReference type="InterPro" id="IPR039426">
    <property type="entry name" value="TonB-dep_rcpt-like"/>
</dbReference>
<evidence type="ECO:0000256" key="6">
    <source>
        <dbReference type="ARBA" id="ARBA00023237"/>
    </source>
</evidence>
<reference evidence="10 11" key="1">
    <citation type="submission" date="2019-03" db="EMBL/GenBank/DDBJ databases">
        <title>Genomic Encyclopedia of Archaeal and Bacterial Type Strains, Phase II (KMG-II): from individual species to whole genera.</title>
        <authorList>
            <person name="Goeker M."/>
        </authorList>
    </citation>
    <scope>NUCLEOTIDE SEQUENCE [LARGE SCALE GENOMIC DNA]</scope>
    <source>
        <strain evidence="10 11">DSM 19034</strain>
    </source>
</reference>
<dbReference type="InterPro" id="IPR037066">
    <property type="entry name" value="Plug_dom_sf"/>
</dbReference>
<protein>
    <submittedName>
        <fullName evidence="10">TonB-linked SusC/RagA family outer membrane protein</fullName>
    </submittedName>
</protein>
<dbReference type="SMART" id="SM00965">
    <property type="entry name" value="STN"/>
    <property type="match status" value="1"/>
</dbReference>
<keyword evidence="2 7" id="KW-0813">Transport</keyword>
<evidence type="ECO:0000313" key="10">
    <source>
        <dbReference type="EMBL" id="TDO21654.1"/>
    </source>
</evidence>
<name>A0A4R6II69_9SPHI</name>
<dbReference type="Gene3D" id="2.60.40.1120">
    <property type="entry name" value="Carboxypeptidase-like, regulatory domain"/>
    <property type="match status" value="1"/>
</dbReference>
<keyword evidence="4 7" id="KW-0812">Transmembrane</keyword>
<evidence type="ECO:0000256" key="4">
    <source>
        <dbReference type="ARBA" id="ARBA00022692"/>
    </source>
</evidence>
<evidence type="ECO:0000256" key="3">
    <source>
        <dbReference type="ARBA" id="ARBA00022452"/>
    </source>
</evidence>
<feature type="chain" id="PRO_5020836324" evidence="8">
    <location>
        <begin position="37"/>
        <end position="1116"/>
    </location>
</feature>
<dbReference type="InterPro" id="IPR012910">
    <property type="entry name" value="Plug_dom"/>
</dbReference>
<dbReference type="GO" id="GO:0009279">
    <property type="term" value="C:cell outer membrane"/>
    <property type="evidence" value="ECO:0007669"/>
    <property type="project" value="UniProtKB-SubCell"/>
</dbReference>
<dbReference type="NCBIfam" id="TIGR04056">
    <property type="entry name" value="OMP_RagA_SusC"/>
    <property type="match status" value="1"/>
</dbReference>
<sequence>MTYDAPFSLTKMFRIMKLTVLFLTLFCLQLSANSFAQNISISGKDIALEKVMSVIEKQSGYYFFYKYNELKTGTPVSLNLKNVNVDQALKLAFKGQPFDYVIENKTIIITKKNAVITAVILNLVGVSGKVTDEKGGPLRGATVKVKGSTMMTTTDENGTFNFNNVDAKAILVISYTGYAPQEISASNAASSNIVLKAEMNDLNEVVVIGYGTVKKQDLSAAVSTVPDMDQVKNRPVLNVPAMIQGKVPGVTVVNNGGHPNGGPSLTIRGMGSRSGENVLYVVDGVPNAPYNPADVESITVLKDAASAAIYGAFAGAAGVVLITTKQAAAGKPTVEYTAFTGAKTAWRLPHALNAADEAKVSNLAYTNAGLTPLAGWDITKNPYAQVTRTDWVDEVFRTGVIQRHNVSINAGNEQFKTLLQGRYEKEEGTLLNTYNQNASLRFNTSYEFNKHIKLSENVFWNNNDNRGTSTSSGYSGTILSAIYMPSSAPVYYADGSFGGVGPRDSNYLGIHGDAINPVASLLRNQPFNKTNDLQSVTELSVADIIDGLSFVSRFSYRQSNNLYKNFEPKRTEPGKPSSQNYLSYSTNKGYQYIWENTLNYSKVFNRHSIGAMLSTTSQEEGSKSFSARAQGFENESDWAQFFQNAAAFGIDRPGSDDWKDRNTSYVGRVSYSWADRYFLTGSYRFDIAGRLPAGRRSKGLPGVTAAWKISSEPFFQVDAINLLKLRASWGKIGNLGSIGRYYGYATLSTNGTSQVGDGALSTPALYIDSRKNLDLTWETSRQTDIGLDLSVMKNRLTFTADYFDKLTYDLIKQQDNLWPNTYGLGRPYINQGQISNKGFEFSAAWKDRVGSVDYGISGNIATLKNRIQYIDENPTSTWGDGDSWRGVLAPYRSTVGQPLYSYWLIKTDGLFQSDAEAAAYVKDGNRIQPQAKAGDLKFIDLNNDGKIDDGDRSYMGSAFPKLTYGFTANVAWKNFDLSIFMQGVGGVKLFHAFKESTLNGAEQGYNRWDKILEAWSPENTGSNIPRIRANDPNKNFQQPSDWFLENGNYLRMKNLLLGYTLPKMKWNSGFRVYFSGDNLLTFTKYSGMDPEVGGIGFDGGQFPLARVYSVGVSVKF</sequence>
<feature type="signal peptide" evidence="8">
    <location>
        <begin position="1"/>
        <end position="36"/>
    </location>
</feature>
<comment type="caution">
    <text evidence="10">The sequence shown here is derived from an EMBL/GenBank/DDBJ whole genome shotgun (WGS) entry which is preliminary data.</text>
</comment>
<dbReference type="NCBIfam" id="TIGR04057">
    <property type="entry name" value="SusC_RagA_signa"/>
    <property type="match status" value="1"/>
</dbReference>
<dbReference type="EMBL" id="SNWM01000003">
    <property type="protein sequence ID" value="TDO21654.1"/>
    <property type="molecule type" value="Genomic_DNA"/>
</dbReference>
<feature type="domain" description="Secretin/TonB short N-terminal" evidence="9">
    <location>
        <begin position="63"/>
        <end position="112"/>
    </location>
</feature>
<keyword evidence="6 7" id="KW-0998">Cell outer membrane</keyword>
<dbReference type="Gene3D" id="2.40.170.20">
    <property type="entry name" value="TonB-dependent receptor, beta-barrel domain"/>
    <property type="match status" value="1"/>
</dbReference>
<gene>
    <name evidence="10" type="ORF">CLV32_2760</name>
</gene>
<evidence type="ECO:0000256" key="2">
    <source>
        <dbReference type="ARBA" id="ARBA00022448"/>
    </source>
</evidence>
<dbReference type="SUPFAM" id="SSF56935">
    <property type="entry name" value="Porins"/>
    <property type="match status" value="1"/>
</dbReference>
<dbReference type="SUPFAM" id="SSF49464">
    <property type="entry name" value="Carboxypeptidase regulatory domain-like"/>
    <property type="match status" value="1"/>
</dbReference>
<keyword evidence="3 7" id="KW-1134">Transmembrane beta strand</keyword>
<dbReference type="InterPro" id="IPR023996">
    <property type="entry name" value="TonB-dep_OMP_SusC/RagA"/>
</dbReference>
<evidence type="ECO:0000256" key="1">
    <source>
        <dbReference type="ARBA" id="ARBA00004571"/>
    </source>
</evidence>
<dbReference type="InterPro" id="IPR023997">
    <property type="entry name" value="TonB-dep_OMP_SusC/RagA_CS"/>
</dbReference>
<comment type="subcellular location">
    <subcellularLocation>
        <location evidence="1 7">Cell outer membrane</location>
        <topology evidence="1 7">Multi-pass membrane protein</topology>
    </subcellularLocation>
</comment>
<dbReference type="InterPro" id="IPR008969">
    <property type="entry name" value="CarboxyPept-like_regulatory"/>
</dbReference>
<dbReference type="Pfam" id="PF07715">
    <property type="entry name" value="Plug"/>
    <property type="match status" value="1"/>
</dbReference>
<keyword evidence="11" id="KW-1185">Reference proteome</keyword>
<organism evidence="10 11">
    <name type="scientific">Pedobacter duraquae</name>
    <dbReference type="NCBI Taxonomy" id="425511"/>
    <lineage>
        <taxon>Bacteria</taxon>
        <taxon>Pseudomonadati</taxon>
        <taxon>Bacteroidota</taxon>
        <taxon>Sphingobacteriia</taxon>
        <taxon>Sphingobacteriales</taxon>
        <taxon>Sphingobacteriaceae</taxon>
        <taxon>Pedobacter</taxon>
    </lineage>
</organism>
<keyword evidence="5 7" id="KW-0472">Membrane</keyword>
<dbReference type="Pfam" id="PF07660">
    <property type="entry name" value="STN"/>
    <property type="match status" value="1"/>
</dbReference>
<dbReference type="Gene3D" id="2.170.130.10">
    <property type="entry name" value="TonB-dependent receptor, plug domain"/>
    <property type="match status" value="1"/>
</dbReference>
<evidence type="ECO:0000259" key="9">
    <source>
        <dbReference type="SMART" id="SM00965"/>
    </source>
</evidence>
<proteinExistence type="inferred from homology"/>
<evidence type="ECO:0000256" key="7">
    <source>
        <dbReference type="PROSITE-ProRule" id="PRU01360"/>
    </source>
</evidence>
<dbReference type="AlphaFoldDB" id="A0A4R6II69"/>
<evidence type="ECO:0000256" key="5">
    <source>
        <dbReference type="ARBA" id="ARBA00023136"/>
    </source>
</evidence>
<dbReference type="Proteomes" id="UP000295499">
    <property type="component" value="Unassembled WGS sequence"/>
</dbReference>
<accession>A0A4R6II69</accession>
<dbReference type="PROSITE" id="PS52016">
    <property type="entry name" value="TONB_DEPENDENT_REC_3"/>
    <property type="match status" value="1"/>
</dbReference>
<dbReference type="Pfam" id="PF13715">
    <property type="entry name" value="CarbopepD_reg_2"/>
    <property type="match status" value="1"/>
</dbReference>
<dbReference type="InterPro" id="IPR036942">
    <property type="entry name" value="Beta-barrel_TonB_sf"/>
</dbReference>